<dbReference type="InterPro" id="IPR035965">
    <property type="entry name" value="PAS-like_dom_sf"/>
</dbReference>
<accession>A0A0P8A5R4</accession>
<dbReference type="EMBL" id="LKCM01000283">
    <property type="protein sequence ID" value="KPQ41912.1"/>
    <property type="molecule type" value="Genomic_DNA"/>
</dbReference>
<dbReference type="Proteomes" id="UP000050360">
    <property type="component" value="Unassembled WGS sequence"/>
</dbReference>
<dbReference type="Pfam" id="PF08670">
    <property type="entry name" value="MEKHLA"/>
    <property type="match status" value="1"/>
</dbReference>
<sequence length="153" mass="18118">MSHPFDDTLLIKQVDQLLQSYLRWTGRELIPPCGLQERARALFYQPFVVLSHGTQEDPVLNYGNQAALDLWEMTWEEFIKMPSRLTAEPVNREDRERFLEEVRRNGYIDTYRGVRISGKSRRFLIERGTVWNIIDENNKYAGQAATFSRWTYL</sequence>
<dbReference type="AlphaFoldDB" id="A0A0P8A5R4"/>
<dbReference type="InterPro" id="IPR013978">
    <property type="entry name" value="MEKHLA"/>
</dbReference>
<protein>
    <submittedName>
        <fullName evidence="2">MEKHLA domain protein</fullName>
    </submittedName>
</protein>
<gene>
    <name evidence="2" type="ORF">MPEBLZ_03527</name>
</gene>
<feature type="domain" description="MEKHLA" evidence="1">
    <location>
        <begin position="13"/>
        <end position="151"/>
    </location>
</feature>
<organism evidence="2 3">
    <name type="scientific">Candidatus Methanoperedens nitratireducens</name>
    <dbReference type="NCBI Taxonomy" id="1392998"/>
    <lineage>
        <taxon>Archaea</taxon>
        <taxon>Methanobacteriati</taxon>
        <taxon>Methanobacteriota</taxon>
        <taxon>Stenosarchaea group</taxon>
        <taxon>Methanomicrobia</taxon>
        <taxon>Methanosarcinales</taxon>
        <taxon>ANME-2 cluster</taxon>
        <taxon>Candidatus Methanoperedentaceae</taxon>
        <taxon>Candidatus Methanoperedens</taxon>
    </lineage>
</organism>
<evidence type="ECO:0000313" key="3">
    <source>
        <dbReference type="Proteomes" id="UP000050360"/>
    </source>
</evidence>
<proteinExistence type="predicted"/>
<evidence type="ECO:0000259" key="1">
    <source>
        <dbReference type="Pfam" id="PF08670"/>
    </source>
</evidence>
<evidence type="ECO:0000313" key="2">
    <source>
        <dbReference type="EMBL" id="KPQ41912.1"/>
    </source>
</evidence>
<dbReference type="SUPFAM" id="SSF55785">
    <property type="entry name" value="PYP-like sensor domain (PAS domain)"/>
    <property type="match status" value="1"/>
</dbReference>
<comment type="caution">
    <text evidence="2">The sequence shown here is derived from an EMBL/GenBank/DDBJ whole genome shotgun (WGS) entry which is preliminary data.</text>
</comment>
<reference evidence="2 3" key="1">
    <citation type="submission" date="2015-09" db="EMBL/GenBank/DDBJ databases">
        <title>A metagenomics-based metabolic model of nitrate-dependent anaerobic oxidation of methane by Methanoperedens-like archaea.</title>
        <authorList>
            <person name="Arshad A."/>
            <person name="Speth D.R."/>
            <person name="De Graaf R.M."/>
            <person name="Op Den Camp H.J."/>
            <person name="Jetten M.S."/>
            <person name="Welte C.U."/>
        </authorList>
    </citation>
    <scope>NUCLEOTIDE SEQUENCE [LARGE SCALE GENOMIC DNA]</scope>
</reference>
<name>A0A0P8A5R4_9EURY</name>